<organism evidence="2 3">
    <name type="scientific">Pseudomyxococcus hansupus</name>
    <dbReference type="NCBI Taxonomy" id="1297742"/>
    <lineage>
        <taxon>Bacteria</taxon>
        <taxon>Pseudomonadati</taxon>
        <taxon>Myxococcota</taxon>
        <taxon>Myxococcia</taxon>
        <taxon>Myxococcales</taxon>
        <taxon>Cystobacterineae</taxon>
        <taxon>Myxococcaceae</taxon>
        <taxon>Pseudomyxococcus</taxon>
    </lineage>
</organism>
<reference evidence="2 3" key="1">
    <citation type="journal article" date="2016" name="PLoS ONE">
        <title>Complete Genome Sequence and Comparative Genomics of a Novel Myxobacterium Myxococcus hansupus.</title>
        <authorList>
            <person name="Sharma G."/>
            <person name="Narwani T."/>
            <person name="Subramanian S."/>
        </authorList>
    </citation>
    <scope>NUCLEOTIDE SEQUENCE [LARGE SCALE GENOMIC DNA]</scope>
    <source>
        <strain evidence="3">mixupus</strain>
    </source>
</reference>
<sequence length="412" mass="44811">MGSADHRLSGIALAWLMTRSERRGTRKELEAALRPFVEHQLSRSEWKLRFESLLEALLEQGKVASRARSALELTPAGRTQVLRFLKLEQPPRGLTWRKLKATYLVAYSLGLPPTKAVLGRMKDADGVRAAALQRAHALDVEEGLTLAQTRDRLLWRQLGVETDRLFTLSAVQAHLLGKLLGADTKDPGQAVEQLAARAAGATRADAEALRLSLQRQWALAEDAEVETSEPAHTPAGPVTKSAAPKATREPEATSRAPSAASKATREPEATSRAPSAASKATREPEASAPSVPVRTTPVITITPTVPDAVSEEPEAEAPPQFSPESFAEQVLTVARALPTGRFGLNKVFISHVWKALQPEWSDREAFDTALLEANRTRRLSLTRADLVSAMDPKDVAESEVRSFGASFHFVVV</sequence>
<dbReference type="eggNOG" id="ENOG503228V">
    <property type="taxonomic scope" value="Bacteria"/>
</dbReference>
<dbReference type="KEGG" id="mym:A176_005389"/>
<feature type="region of interest" description="Disordered" evidence="1">
    <location>
        <begin position="222"/>
        <end position="299"/>
    </location>
</feature>
<name>A0A0H4XJR0_9BACT</name>
<dbReference type="EMBL" id="CP012109">
    <property type="protein sequence ID" value="AKQ68477.1"/>
    <property type="molecule type" value="Genomic_DNA"/>
</dbReference>
<gene>
    <name evidence="2" type="ORF">A176_005389</name>
</gene>
<protein>
    <submittedName>
        <fullName evidence="2">Uncharacterized protein</fullName>
    </submittedName>
</protein>
<dbReference type="Proteomes" id="UP000009026">
    <property type="component" value="Chromosome"/>
</dbReference>
<keyword evidence="3" id="KW-1185">Reference proteome</keyword>
<proteinExistence type="predicted"/>
<evidence type="ECO:0000313" key="2">
    <source>
        <dbReference type="EMBL" id="AKQ68477.1"/>
    </source>
</evidence>
<dbReference type="AlphaFoldDB" id="A0A0H4XJR0"/>
<evidence type="ECO:0000256" key="1">
    <source>
        <dbReference type="SAM" id="MobiDB-lite"/>
    </source>
</evidence>
<dbReference type="PATRIC" id="fig|1297742.4.peg.5476"/>
<accession>A0A0H4XJR0</accession>
<evidence type="ECO:0000313" key="3">
    <source>
        <dbReference type="Proteomes" id="UP000009026"/>
    </source>
</evidence>
<dbReference type="STRING" id="1297742.A176_005389"/>